<evidence type="ECO:0000256" key="1">
    <source>
        <dbReference type="ARBA" id="ARBA00000085"/>
    </source>
</evidence>
<evidence type="ECO:0000259" key="8">
    <source>
        <dbReference type="PROSITE" id="PS50109"/>
    </source>
</evidence>
<dbReference type="InterPro" id="IPR000014">
    <property type="entry name" value="PAS"/>
</dbReference>
<feature type="domain" description="Histidine kinase" evidence="8">
    <location>
        <begin position="510"/>
        <end position="723"/>
    </location>
</feature>
<dbReference type="PANTHER" id="PTHR43304:SF1">
    <property type="entry name" value="PAC DOMAIN-CONTAINING PROTEIN"/>
    <property type="match status" value="1"/>
</dbReference>
<dbReference type="InterPro" id="IPR036890">
    <property type="entry name" value="HATPase_C_sf"/>
</dbReference>
<dbReference type="PROSITE" id="PS50113">
    <property type="entry name" value="PAC"/>
    <property type="match status" value="1"/>
</dbReference>
<evidence type="ECO:0000256" key="7">
    <source>
        <dbReference type="SAM" id="Phobius"/>
    </source>
</evidence>
<dbReference type="CDD" id="cd18774">
    <property type="entry name" value="PDC2_HK_sensor"/>
    <property type="match status" value="1"/>
</dbReference>
<dbReference type="Pfam" id="PF08447">
    <property type="entry name" value="PAS_3"/>
    <property type="match status" value="1"/>
</dbReference>
<proteinExistence type="predicted"/>
<dbReference type="CDD" id="cd00082">
    <property type="entry name" value="HisKA"/>
    <property type="match status" value="1"/>
</dbReference>
<dbReference type="SMART" id="SM00387">
    <property type="entry name" value="HATPase_c"/>
    <property type="match status" value="1"/>
</dbReference>
<evidence type="ECO:0000259" key="10">
    <source>
        <dbReference type="PROSITE" id="PS50113"/>
    </source>
</evidence>
<gene>
    <name evidence="11" type="ORF">E8L99_12135</name>
</gene>
<dbReference type="AlphaFoldDB" id="A0A4D7QL86"/>
<feature type="coiled-coil region" evidence="6">
    <location>
        <begin position="342"/>
        <end position="369"/>
    </location>
</feature>
<comment type="catalytic activity">
    <reaction evidence="1">
        <text>ATP + protein L-histidine = ADP + protein N-phospho-L-histidine.</text>
        <dbReference type="EC" id="2.7.13.3"/>
    </reaction>
</comment>
<dbReference type="InterPro" id="IPR003594">
    <property type="entry name" value="HATPase_dom"/>
</dbReference>
<organism evidence="11 12">
    <name type="scientific">Phreatobacter aquaticus</name>
    <dbReference type="NCBI Taxonomy" id="2570229"/>
    <lineage>
        <taxon>Bacteria</taxon>
        <taxon>Pseudomonadati</taxon>
        <taxon>Pseudomonadota</taxon>
        <taxon>Alphaproteobacteria</taxon>
        <taxon>Hyphomicrobiales</taxon>
        <taxon>Phreatobacteraceae</taxon>
        <taxon>Phreatobacter</taxon>
    </lineage>
</organism>
<reference evidence="11 12" key="1">
    <citation type="submission" date="2019-04" db="EMBL/GenBank/DDBJ databases">
        <title>Phreatobacter aquaticus sp. nov.</title>
        <authorList>
            <person name="Choi A."/>
            <person name="Baek K."/>
        </authorList>
    </citation>
    <scope>NUCLEOTIDE SEQUENCE [LARGE SCALE GENOMIC DNA]</scope>
    <source>
        <strain evidence="11 12">NMCR1094</strain>
    </source>
</reference>
<feature type="domain" description="PAC" evidence="10">
    <location>
        <begin position="446"/>
        <end position="499"/>
    </location>
</feature>
<dbReference type="SMART" id="SM00091">
    <property type="entry name" value="PAS"/>
    <property type="match status" value="1"/>
</dbReference>
<dbReference type="PANTHER" id="PTHR43304">
    <property type="entry name" value="PHYTOCHROME-LIKE PROTEIN CPH1"/>
    <property type="match status" value="1"/>
</dbReference>
<keyword evidence="7" id="KW-0812">Transmembrane</keyword>
<evidence type="ECO:0000313" key="12">
    <source>
        <dbReference type="Proteomes" id="UP000298588"/>
    </source>
</evidence>
<keyword evidence="4" id="KW-0808">Transferase</keyword>
<sequence length="738" mass="80533">MTGERPSRGWSLAVYLAAFAAVLALPPMMFAAIATWRFATAEAQRLESAAIQRNAELVRLIDAVVSARIGVLEALATSPAIDSADYARFDRQARSLSEQGMAIRLRDPEGNILVDTGLSVGVPLGQLSLIEPHHRALSQMEPVVTNLFTSRRDAKPWVGIISPAVREGRPRYLITTAFDPRYFAAMLARSGIEAPYFASLVDRNGVIIARSEAHEQSVGQRLPGFDLASGPSGTWSGFNPSGVLVSGFYQRSTVSGWMVTMGVDQTALRAPLVRSLWLLGGVGAALLLVSAVLALGLVRRLKSASTSLTDAAEAVIRGGLTAVPQTPVTEVNHVGRAFAEVSRRLSDQAAALETANRGLEQRVEERTRALALSEARYRLLAEAISDIVLLRSQETATIEYISPAVSRVLGYDPAELIGRPRPDLIHPDDLEELKRVNRTVSPEAPHALSIHRMRHRDGHWVWVQNAYTLLPATSESEAKILAVIRDDTERQLSEAKLQQGNAALKQFSAIVSHDLQAPLRHIAMFAEMLQAHVDGSSPESAEYVRRISASVERMMRLIRSLVAYTAVAYAEVKSDGVDLNQVMADAMALLEGEIRDSGATISLFNLPRISGDADLLVHLFQNLIANALKYRSEAPPLVKIRARRTGQLWEIAVEDNGIGIDPQYAERVFEIFKRLHRDESRYPGMGVGLALARRIVESHNGEIGLDPSYSQGARIVLTLPARDVRRSSGRVGDADGHA</sequence>
<dbReference type="SUPFAM" id="SSF55785">
    <property type="entry name" value="PYP-like sensor domain (PAS domain)"/>
    <property type="match status" value="1"/>
</dbReference>
<protein>
    <recommendedName>
        <fullName evidence="2">histidine kinase</fullName>
        <ecNumber evidence="2">2.7.13.3</ecNumber>
    </recommendedName>
</protein>
<keyword evidence="12" id="KW-1185">Reference proteome</keyword>
<evidence type="ECO:0000259" key="9">
    <source>
        <dbReference type="PROSITE" id="PS50112"/>
    </source>
</evidence>
<dbReference type="InterPro" id="IPR036097">
    <property type="entry name" value="HisK_dim/P_sf"/>
</dbReference>
<dbReference type="PROSITE" id="PS50112">
    <property type="entry name" value="PAS"/>
    <property type="match status" value="1"/>
</dbReference>
<dbReference type="InterPro" id="IPR005467">
    <property type="entry name" value="His_kinase_dom"/>
</dbReference>
<dbReference type="InterPro" id="IPR052162">
    <property type="entry name" value="Sensor_kinase/Photoreceptor"/>
</dbReference>
<dbReference type="SUPFAM" id="SSF55874">
    <property type="entry name" value="ATPase domain of HSP90 chaperone/DNA topoisomerase II/histidine kinase"/>
    <property type="match status" value="1"/>
</dbReference>
<dbReference type="NCBIfam" id="TIGR00229">
    <property type="entry name" value="sensory_box"/>
    <property type="match status" value="1"/>
</dbReference>
<dbReference type="OrthoDB" id="9789782at2"/>
<dbReference type="Gene3D" id="1.10.287.130">
    <property type="match status" value="1"/>
</dbReference>
<dbReference type="GO" id="GO:0000155">
    <property type="term" value="F:phosphorelay sensor kinase activity"/>
    <property type="evidence" value="ECO:0007669"/>
    <property type="project" value="InterPro"/>
</dbReference>
<dbReference type="Pfam" id="PF02518">
    <property type="entry name" value="HATPase_c"/>
    <property type="match status" value="1"/>
</dbReference>
<dbReference type="SUPFAM" id="SSF47384">
    <property type="entry name" value="Homodimeric domain of signal transducing histidine kinase"/>
    <property type="match status" value="1"/>
</dbReference>
<dbReference type="InterPro" id="IPR000700">
    <property type="entry name" value="PAS-assoc_C"/>
</dbReference>
<keyword evidence="7" id="KW-1133">Transmembrane helix</keyword>
<evidence type="ECO:0000256" key="3">
    <source>
        <dbReference type="ARBA" id="ARBA00022553"/>
    </source>
</evidence>
<feature type="domain" description="PAS" evidence="9">
    <location>
        <begin position="373"/>
        <end position="444"/>
    </location>
</feature>
<dbReference type="Proteomes" id="UP000298588">
    <property type="component" value="Chromosome"/>
</dbReference>
<dbReference type="KEGG" id="paqt:E8L99_12135"/>
<dbReference type="CDD" id="cd00130">
    <property type="entry name" value="PAS"/>
    <property type="match status" value="1"/>
</dbReference>
<evidence type="ECO:0000256" key="2">
    <source>
        <dbReference type="ARBA" id="ARBA00012438"/>
    </source>
</evidence>
<dbReference type="InterPro" id="IPR035965">
    <property type="entry name" value="PAS-like_dom_sf"/>
</dbReference>
<dbReference type="InterPro" id="IPR001610">
    <property type="entry name" value="PAC"/>
</dbReference>
<dbReference type="SMART" id="SM00086">
    <property type="entry name" value="PAC"/>
    <property type="match status" value="1"/>
</dbReference>
<evidence type="ECO:0000313" key="11">
    <source>
        <dbReference type="EMBL" id="QCK86449.1"/>
    </source>
</evidence>
<dbReference type="RefSeq" id="WP_137099780.1">
    <property type="nucleotide sequence ID" value="NZ_CP039865.1"/>
</dbReference>
<dbReference type="PROSITE" id="PS50109">
    <property type="entry name" value="HIS_KIN"/>
    <property type="match status" value="1"/>
</dbReference>
<name>A0A4D7QL86_9HYPH</name>
<keyword evidence="5" id="KW-0418">Kinase</keyword>
<accession>A0A4D7QL86</accession>
<dbReference type="PRINTS" id="PR00344">
    <property type="entry name" value="BCTRLSENSOR"/>
</dbReference>
<dbReference type="EMBL" id="CP039865">
    <property type="protein sequence ID" value="QCK86449.1"/>
    <property type="molecule type" value="Genomic_DNA"/>
</dbReference>
<dbReference type="Pfam" id="PF00512">
    <property type="entry name" value="HisKA"/>
    <property type="match status" value="1"/>
</dbReference>
<keyword evidence="3" id="KW-0597">Phosphoprotein</keyword>
<evidence type="ECO:0000256" key="4">
    <source>
        <dbReference type="ARBA" id="ARBA00022679"/>
    </source>
</evidence>
<dbReference type="InterPro" id="IPR004358">
    <property type="entry name" value="Sig_transdc_His_kin-like_C"/>
</dbReference>
<evidence type="ECO:0000256" key="6">
    <source>
        <dbReference type="SAM" id="Coils"/>
    </source>
</evidence>
<feature type="transmembrane region" description="Helical" evidence="7">
    <location>
        <begin position="276"/>
        <end position="298"/>
    </location>
</feature>
<dbReference type="Gene3D" id="3.30.450.20">
    <property type="entry name" value="PAS domain"/>
    <property type="match status" value="1"/>
</dbReference>
<dbReference type="InterPro" id="IPR003661">
    <property type="entry name" value="HisK_dim/P_dom"/>
</dbReference>
<keyword evidence="6" id="KW-0175">Coiled coil</keyword>
<dbReference type="Gene3D" id="3.30.565.10">
    <property type="entry name" value="Histidine kinase-like ATPase, C-terminal domain"/>
    <property type="match status" value="1"/>
</dbReference>
<evidence type="ECO:0000256" key="5">
    <source>
        <dbReference type="ARBA" id="ARBA00022777"/>
    </source>
</evidence>
<dbReference type="InterPro" id="IPR013655">
    <property type="entry name" value="PAS_fold_3"/>
</dbReference>
<dbReference type="EC" id="2.7.13.3" evidence="2"/>
<keyword evidence="7" id="KW-0472">Membrane</keyword>
<dbReference type="SMART" id="SM00388">
    <property type="entry name" value="HisKA"/>
    <property type="match status" value="1"/>
</dbReference>